<dbReference type="EMBL" id="JAERRJ010000002">
    <property type="protein sequence ID" value="MBL1073711.1"/>
    <property type="molecule type" value="Genomic_DNA"/>
</dbReference>
<keyword evidence="2" id="KW-1185">Reference proteome</keyword>
<reference evidence="1 2" key="1">
    <citation type="submission" date="2021-01" db="EMBL/GenBank/DDBJ databases">
        <title>WGS of actinomycetes isolated from Thailand.</title>
        <authorList>
            <person name="Thawai C."/>
        </authorList>
    </citation>
    <scope>NUCLEOTIDE SEQUENCE [LARGE SCALE GENOMIC DNA]</scope>
    <source>
        <strain evidence="1 2">LPG 2</strain>
    </source>
</reference>
<sequence length="369" mass="39812">MRVTWDQVFAWRLRRQFVAPRAKAGAVEIVERLCGVQAQVTSAAETAVALRRSTGEPGAVVDALADRALVKTWAMRGTLHALTPGHAAAALSLMAATRIWEKPSWTKNFGPTPEDVTALVKAVGEILDGTVLTRDELVTALVAEPRFHPLEQQLRSGWGALLKPLAWQGALCHGPAQGNTVTFTSPSHLIPAWPGIPDADAAAPDFIAAYLGAYGPATPESFDAWLTRGNLKKTTVRRWFSELGDRLTEVEVEGRTGYLLTEHVDELAAIKPTPSVHLLGSFDQYVLGPGTSDTALLPKEHRPKVSRAAGWISPLVLVNGRIAGTWETTGDELAVTMFDDAPPPRSELEREASHVARALGQSKPTVRIA</sequence>
<protein>
    <submittedName>
        <fullName evidence="1">AlkZ family DNA glycosylase</fullName>
    </submittedName>
</protein>
<accession>A0ABS1LZP8</accession>
<evidence type="ECO:0000313" key="1">
    <source>
        <dbReference type="EMBL" id="MBL1073711.1"/>
    </source>
</evidence>
<dbReference type="PANTHER" id="PTHR38479:SF2">
    <property type="entry name" value="WINGED HELIX DNA-BINDING DOMAIN-CONTAINING PROTEIN"/>
    <property type="match status" value="1"/>
</dbReference>
<name>A0ABS1LZP8_9NOCA</name>
<comment type="caution">
    <text evidence="1">The sequence shown here is derived from an EMBL/GenBank/DDBJ whole genome shotgun (WGS) entry which is preliminary data.</text>
</comment>
<evidence type="ECO:0000313" key="2">
    <source>
        <dbReference type="Proteomes" id="UP000602198"/>
    </source>
</evidence>
<dbReference type="PANTHER" id="PTHR38479">
    <property type="entry name" value="LMO0824 PROTEIN"/>
    <property type="match status" value="1"/>
</dbReference>
<gene>
    <name evidence="1" type="ORF">JK358_04835</name>
</gene>
<dbReference type="Proteomes" id="UP000602198">
    <property type="component" value="Unassembled WGS sequence"/>
</dbReference>
<proteinExistence type="predicted"/>
<dbReference type="InterPro" id="IPR009351">
    <property type="entry name" value="AlkZ-like"/>
</dbReference>
<organism evidence="1 2">
    <name type="scientific">Nocardia acididurans</name>
    <dbReference type="NCBI Taxonomy" id="2802282"/>
    <lineage>
        <taxon>Bacteria</taxon>
        <taxon>Bacillati</taxon>
        <taxon>Actinomycetota</taxon>
        <taxon>Actinomycetes</taxon>
        <taxon>Mycobacteriales</taxon>
        <taxon>Nocardiaceae</taxon>
        <taxon>Nocardia</taxon>
    </lineage>
</organism>
<dbReference type="RefSeq" id="WP_201944075.1">
    <property type="nucleotide sequence ID" value="NZ_JAERRJ010000002.1"/>
</dbReference>
<dbReference type="Pfam" id="PF06224">
    <property type="entry name" value="AlkZ-like"/>
    <property type="match status" value="1"/>
</dbReference>